<accession>Q586P0</accession>
<dbReference type="PANTHER" id="PTHR23111">
    <property type="entry name" value="ZINC FINGER PROTEIN"/>
    <property type="match status" value="1"/>
</dbReference>
<dbReference type="GO" id="GO:0000963">
    <property type="term" value="P:mitochondrial RNA processing"/>
    <property type="evidence" value="ECO:0000305"/>
    <property type="project" value="GeneDB"/>
</dbReference>
<protein>
    <recommendedName>
        <fullName evidence="6">RanBP2-type domain-containing protein</fullName>
    </recommendedName>
</protein>
<dbReference type="eggNOG" id="KOG4198">
    <property type="taxonomic scope" value="Eukaryota"/>
</dbReference>
<reference evidence="8" key="4">
    <citation type="submission" date="2005-04" db="EMBL/GenBank/DDBJ databases">
        <title>.</title>
        <authorList>
            <person name="Ghedin E."/>
            <person name="Blandin G."/>
            <person name="Bartholomeu D."/>
            <person name="Caler E."/>
            <person name="Haas B."/>
            <person name="Hannick L."/>
            <person name="Shallom J."/>
            <person name="Hou L."/>
            <person name="Djikeng A."/>
            <person name="Feldblyum T."/>
            <person name="Hostetler J."/>
            <person name="Johnson J."/>
            <person name="Jones K."/>
            <person name="Koo H.L."/>
            <person name="Larkin C."/>
            <person name="Pai G."/>
            <person name="Peterson J."/>
            <person name="Khalak H.G."/>
            <person name="Salzberg S."/>
            <person name="Simpson A.J."/>
            <person name="Tallon L."/>
            <person name="Van Aken S."/>
            <person name="Wanless D."/>
            <person name="White O."/>
            <person name="Wortman J."/>
            <person name="Fraser C.M."/>
            <person name="El-Sayed N.M.A."/>
        </authorList>
    </citation>
    <scope>NUCLEOTIDE SEQUENCE</scope>
    <source>
        <strain evidence="8">GUTat10.1</strain>
    </source>
</reference>
<dbReference type="Pfam" id="PF00641">
    <property type="entry name" value="Zn_ribbon_RanBP"/>
    <property type="match status" value="3"/>
</dbReference>
<feature type="domain" description="RanBP2-type" evidence="6">
    <location>
        <begin position="319"/>
        <end position="348"/>
    </location>
</feature>
<dbReference type="FunFam" id="4.10.1060.10:FF:000024">
    <property type="entry name" value="RNA-binding protein"/>
    <property type="match status" value="1"/>
</dbReference>
<keyword evidence="9" id="KW-1185">Reference proteome</keyword>
<dbReference type="GO" id="GO:0005737">
    <property type="term" value="C:cytoplasm"/>
    <property type="evidence" value="ECO:0000314"/>
    <property type="project" value="GeneDB"/>
</dbReference>
<dbReference type="EMBL" id="AC007866">
    <property type="protein sequence ID" value="AAX80321.1"/>
    <property type="molecule type" value="Genomic_DNA"/>
</dbReference>
<reference evidence="7" key="5">
    <citation type="submission" date="2005-04" db="EMBL/GenBank/DDBJ databases">
        <title>Sequencing, closure, and annotation of Trypanosoma brucei chromosomes 2 through 8.</title>
        <authorList>
            <person name="Ghedin E."/>
            <person name="Blandin G."/>
            <person name="Bartholomeu D."/>
            <person name="Caler E."/>
            <person name="Haas B."/>
            <person name="Hannick L."/>
            <person name="Shallom J."/>
            <person name="Hou L."/>
            <person name="Djikeng A."/>
            <person name="Feldblyum T."/>
            <person name="Hostetler J."/>
            <person name="Johnson J."/>
            <person name="Jones K."/>
            <person name="Koo H.L."/>
            <person name="Larkin C."/>
            <person name="Pai G."/>
            <person name="Peterson J."/>
            <person name="Khalak H.G."/>
            <person name="Salzberg S."/>
            <person name="Simpson A.J."/>
            <person name="Tallon L."/>
            <person name="Van Aken S."/>
            <person name="Wanless D."/>
            <person name="White O."/>
            <person name="Wortman J."/>
            <person name="Fraser C.M."/>
            <person name="El-Sayed N.M.A."/>
        </authorList>
    </citation>
    <scope>NUCLEOTIDE SEQUENCE</scope>
    <source>
        <strain evidence="7">927/4 GUTat10.1</strain>
    </source>
</reference>
<evidence type="ECO:0000256" key="2">
    <source>
        <dbReference type="ARBA" id="ARBA00022771"/>
    </source>
</evidence>
<keyword evidence="5" id="KW-0472">Membrane</keyword>
<feature type="domain" description="RanBP2-type" evidence="6">
    <location>
        <begin position="133"/>
        <end position="161"/>
    </location>
</feature>
<dbReference type="OMA" id="PRICICA"/>
<evidence type="ECO:0000256" key="5">
    <source>
        <dbReference type="SAM" id="Phobius"/>
    </source>
</evidence>
<evidence type="ECO:0000259" key="6">
    <source>
        <dbReference type="PROSITE" id="PS50199"/>
    </source>
</evidence>
<dbReference type="PaxDb" id="5691-AAQ16064"/>
<evidence type="ECO:0000256" key="1">
    <source>
        <dbReference type="ARBA" id="ARBA00022723"/>
    </source>
</evidence>
<dbReference type="SMART" id="SM00547">
    <property type="entry name" value="ZnF_RBZ"/>
    <property type="match status" value="6"/>
</dbReference>
<dbReference type="Proteomes" id="UP000008524">
    <property type="component" value="Chromosome 2"/>
</dbReference>
<dbReference type="PANTHER" id="PTHR23111:SF40">
    <property type="entry name" value="RNA-BINDING PROTEIN INVOLVED IN HETEROCHROMATIN ASSEMBLY-RELATED"/>
    <property type="match status" value="1"/>
</dbReference>
<dbReference type="SUPFAM" id="SSF90209">
    <property type="entry name" value="Ran binding protein zinc finger-like"/>
    <property type="match status" value="4"/>
</dbReference>
<dbReference type="GO" id="GO:0048255">
    <property type="term" value="P:mRNA stabilization"/>
    <property type="evidence" value="ECO:0000314"/>
    <property type="project" value="GeneDB"/>
</dbReference>
<evidence type="ECO:0000313" key="9">
    <source>
        <dbReference type="Proteomes" id="UP000008524"/>
    </source>
</evidence>
<dbReference type="GO" id="GO:0008270">
    <property type="term" value="F:zinc ion binding"/>
    <property type="evidence" value="ECO:0007669"/>
    <property type="project" value="UniProtKB-KW"/>
</dbReference>
<reference evidence="8" key="1">
    <citation type="submission" date="1999-06" db="EMBL/GenBank/DDBJ databases">
        <authorList>
            <person name="El-Sayed N.M."/>
            <person name="Khalak H."/>
            <person name="Adams M.D."/>
        </authorList>
    </citation>
    <scope>NUCLEOTIDE SEQUENCE</scope>
    <source>
        <strain evidence="8">GUTat10.1</strain>
    </source>
</reference>
<dbReference type="GO" id="GO:0031981">
    <property type="term" value="C:nuclear lumen"/>
    <property type="evidence" value="ECO:0000314"/>
    <property type="project" value="GeneDB"/>
</dbReference>
<keyword evidence="3" id="KW-0862">Zinc</keyword>
<accession>D7SG79</accession>
<dbReference type="GO" id="GO:0010608">
    <property type="term" value="P:post-transcriptional regulation of gene expression"/>
    <property type="evidence" value="ECO:0000314"/>
    <property type="project" value="GeneDB"/>
</dbReference>
<organism evidence="8 9">
    <name type="scientific">Trypanosoma brucei brucei (strain 927/4 GUTat10.1)</name>
    <dbReference type="NCBI Taxonomy" id="185431"/>
    <lineage>
        <taxon>Eukaryota</taxon>
        <taxon>Discoba</taxon>
        <taxon>Euglenozoa</taxon>
        <taxon>Kinetoplastea</taxon>
        <taxon>Metakinetoplastina</taxon>
        <taxon>Trypanosomatida</taxon>
        <taxon>Trypanosomatidae</taxon>
        <taxon>Trypanosoma</taxon>
    </lineage>
</organism>
<dbReference type="EMBL" id="AE017150">
    <property type="protein sequence ID" value="AAQ16064.1"/>
    <property type="molecule type" value="Genomic_DNA"/>
</dbReference>
<dbReference type="InParanoid" id="Q586P0"/>
<dbReference type="PROSITE" id="PS50199">
    <property type="entry name" value="ZF_RANBP2_2"/>
    <property type="match status" value="3"/>
</dbReference>
<keyword evidence="5" id="KW-0812">Transmembrane</keyword>
<dbReference type="GO" id="GO:0097014">
    <property type="term" value="C:ciliary plasm"/>
    <property type="evidence" value="ECO:0000314"/>
    <property type="project" value="GeneDB"/>
</dbReference>
<dbReference type="GO" id="GO:0003723">
    <property type="term" value="F:RNA binding"/>
    <property type="evidence" value="ECO:0000314"/>
    <property type="project" value="GeneDB"/>
</dbReference>
<dbReference type="PROSITE" id="PS01358">
    <property type="entry name" value="ZF_RANBP2_1"/>
    <property type="match status" value="2"/>
</dbReference>
<dbReference type="InterPro" id="IPR036443">
    <property type="entry name" value="Znf_RanBP2_sf"/>
</dbReference>
<gene>
    <name evidence="7" type="primary">36E18.35</name>
    <name evidence="8" type="ORF">Tb927.2.6070</name>
</gene>
<proteinExistence type="predicted"/>
<dbReference type="GeneID" id="3655908"/>
<evidence type="ECO:0000313" key="7">
    <source>
        <dbReference type="EMBL" id="AAQ16064.1"/>
    </source>
</evidence>
<sequence>MCKTDALFFFFKRVTATLSSFCLYMICYRHKLCTVRRPLSFSFFVCLVMHISLLLLLLPRICICAIYFPLYALFFFFFPHDVNLKLCGPLTVEGNLGLHMFSGLQRALTVVGSPLRYCRRFHHVTAVRFFARVSGDWSCPCGFSNFASRSVCFQCHRQKPVFLRAAGETYETDIGVARFANYKRGDWVCTCGSHNFARRETCMLCCAPCPSGGGKAEAKRARLLPGDWICPKCTTHNFRGRKECMLCSAGVPVGVENATNLSNETTSDLKGKENSEESQQPPWTCVACHTVNVKADKLCEVCGASRTESSRSTYSSVTRPDDWTCTGCSFLNFSSRVKCKNCKALRSSGEVETSEAMWICNCGYKNFKDRSSCRECGASKESDS</sequence>
<dbReference type="KEGG" id="tbr:Tb927.2.6070"/>
<reference evidence="7 9" key="3">
    <citation type="journal article" date="2005" name="Science">
        <title>The genome of the African trypanosome Trypanosoma brucei.</title>
        <authorList>
            <person name="Berriman M."/>
            <person name="Ghedin E."/>
            <person name="Hertz-Fowler C."/>
            <person name="Blandin G."/>
            <person name="Renauld H."/>
            <person name="Bartholomeu D.C."/>
            <person name="Lennard N.J."/>
            <person name="Caler E."/>
            <person name="Hamlin N.E."/>
            <person name="Haas B."/>
            <person name="Bohme U."/>
            <person name="Hannick L."/>
            <person name="Aslett M.A."/>
            <person name="Shallom J."/>
            <person name="Marcello L."/>
            <person name="Hou L."/>
            <person name="Wickstead B."/>
            <person name="Alsmark U.C."/>
            <person name="Arrowsmith C."/>
            <person name="Atkin R.J."/>
            <person name="Barron A.J."/>
            <person name="Bringaud F."/>
            <person name="Brooks K."/>
            <person name="Carrington M."/>
            <person name="Cherevach I."/>
            <person name="Chillingworth T.J."/>
            <person name="Churcher C."/>
            <person name="Clark L.N."/>
            <person name="Corton C.H."/>
            <person name="Cronin A."/>
            <person name="Davies R.M."/>
            <person name="Doggett J."/>
            <person name="Djikeng A."/>
            <person name="Feldblyum T."/>
            <person name="Field M.C."/>
            <person name="Fraser A."/>
            <person name="Goodhead I."/>
            <person name="Hance Z."/>
            <person name="Harper D."/>
            <person name="Harris B.R."/>
            <person name="Hauser H."/>
            <person name="Hostetler J."/>
            <person name="Ivens A."/>
            <person name="Jagels K."/>
            <person name="Johnson D."/>
            <person name="Johnson J."/>
            <person name="Jones K."/>
            <person name="Kerhornou A.X."/>
            <person name="Koo H."/>
            <person name="Larke N."/>
            <person name="Landfear S."/>
            <person name="Larkin C."/>
            <person name="Leech V."/>
            <person name="Line A."/>
            <person name="Lord A."/>
            <person name="Macleod A."/>
            <person name="Mooney P.J."/>
            <person name="Moule S."/>
            <person name="Martin D.M."/>
            <person name="Morgan G.W."/>
            <person name="Mungall K."/>
            <person name="Norbertczak H."/>
            <person name="Ormond D."/>
            <person name="Pai G."/>
            <person name="Peacock C.S."/>
            <person name="Peterson J."/>
            <person name="Quail M.A."/>
            <person name="Rabbinowitsch E."/>
            <person name="Rajandream M.A."/>
            <person name="Reitter C."/>
            <person name="Salzberg S.L."/>
            <person name="Sanders M."/>
            <person name="Schobel S."/>
            <person name="Sharp S."/>
            <person name="Simmonds M."/>
            <person name="Simpson A.J."/>
            <person name="Tallon L."/>
            <person name="Turner C.M."/>
            <person name="Tait A."/>
            <person name="Tivey A.R."/>
            <person name="Van Aken S."/>
            <person name="Walker D."/>
            <person name="Wanless D."/>
            <person name="Wang S."/>
            <person name="White B."/>
            <person name="White O."/>
            <person name="Whitehead S."/>
            <person name="Woodward J."/>
            <person name="Wortman J."/>
            <person name="Adams M.D."/>
            <person name="Embley T.M."/>
            <person name="Gull K."/>
            <person name="Ullu E."/>
            <person name="Barry J.D."/>
            <person name="Fairlamb A.H."/>
            <person name="Opperdoes F."/>
            <person name="Barrell B.G."/>
            <person name="Donelson J.E."/>
            <person name="Hall N."/>
            <person name="Fraser C.M."/>
            <person name="Melville S.E."/>
            <person name="El-Sayed N.M."/>
        </authorList>
    </citation>
    <scope>NUCLEOTIDE SEQUENCE [LARGE SCALE GENOMIC DNA]</scope>
    <source>
        <strain evidence="7 9">927/4 GUTat10.1</strain>
    </source>
</reference>
<keyword evidence="2 4" id="KW-0863">Zinc-finger</keyword>
<dbReference type="GO" id="GO:0016554">
    <property type="term" value="P:cytidine to uridine editing"/>
    <property type="evidence" value="ECO:0000314"/>
    <property type="project" value="GeneDB"/>
</dbReference>
<dbReference type="AlphaFoldDB" id="Q586P0"/>
<keyword evidence="5" id="KW-1133">Transmembrane helix</keyword>
<dbReference type="STRING" id="185431.Q586P0"/>
<keyword evidence="1" id="KW-0479">Metal-binding</keyword>
<reference evidence="7" key="2">
    <citation type="journal article" date="2005" name="Science">
        <title>Comparative genomics of trypanosomatid parasitic protozoa.</title>
        <authorList>
            <person name="El-Sayed N.M."/>
            <person name="Myler P.J."/>
            <person name="Blandin G."/>
            <person name="Berriman M."/>
            <person name="Crabtree J."/>
            <person name="Aggarwal G."/>
            <person name="Caler E."/>
            <person name="Renauld H."/>
            <person name="Worthey E.A."/>
            <person name="Hertz-Fowler C."/>
            <person name="Ghedin E."/>
            <person name="Peacock C."/>
            <person name="Bartholomeu D.C."/>
            <person name="Haas B.J."/>
            <person name="Tran A.N."/>
            <person name="Wortman J.R."/>
            <person name="Alsmark U.C."/>
            <person name="Angiuoli S."/>
            <person name="Anupama A."/>
            <person name="Badger J."/>
            <person name="Bringaud F."/>
            <person name="Cadag E."/>
            <person name="Carlton J.M."/>
            <person name="Cerqueira G.C."/>
            <person name="Creasy T."/>
            <person name="Delcher A.L."/>
            <person name="Djikeng A."/>
            <person name="Embley T.M."/>
            <person name="Hauser C."/>
            <person name="Ivens A.C."/>
            <person name="Kummerfeld S.K."/>
            <person name="Pereira-Leal J.B."/>
            <person name="Nilsson D."/>
            <person name="Peterson J."/>
            <person name="Salzberg S.L."/>
            <person name="Shallom J."/>
            <person name="Silva J.C."/>
            <person name="Sundaram J."/>
            <person name="Westenberger S."/>
            <person name="White O."/>
            <person name="Melville S.E."/>
            <person name="Donelson J.E."/>
            <person name="Andersson B."/>
            <person name="Stuart K.D."/>
            <person name="Hall N."/>
        </authorList>
    </citation>
    <scope>NUCLEOTIDE SEQUENCE</scope>
    <source>
        <strain evidence="7">927/4 GUTat10.1</strain>
    </source>
</reference>
<dbReference type="Gene3D" id="4.10.1060.10">
    <property type="entry name" value="Zinc finger, RanBP2-type"/>
    <property type="match status" value="5"/>
</dbReference>
<dbReference type="RefSeq" id="XP_951741.1">
    <property type="nucleotide sequence ID" value="XM_946648.1"/>
</dbReference>
<evidence type="ECO:0000313" key="8">
    <source>
        <dbReference type="EMBL" id="AAX80321.1"/>
    </source>
</evidence>
<name>Q586P0_TRYB2</name>
<evidence type="ECO:0000256" key="4">
    <source>
        <dbReference type="PROSITE-ProRule" id="PRU00322"/>
    </source>
</evidence>
<dbReference type="InterPro" id="IPR001876">
    <property type="entry name" value="Znf_RanBP2"/>
</dbReference>
<feature type="domain" description="RanBP2-type" evidence="6">
    <location>
        <begin position="224"/>
        <end position="253"/>
    </location>
</feature>
<dbReference type="SMR" id="Q586P0"/>
<dbReference type="GO" id="GO:0005739">
    <property type="term" value="C:mitochondrion"/>
    <property type="evidence" value="ECO:0006056"/>
    <property type="project" value="Others"/>
</dbReference>
<feature type="transmembrane region" description="Helical" evidence="5">
    <location>
        <begin position="39"/>
        <end position="58"/>
    </location>
</feature>
<feature type="transmembrane region" description="Helical" evidence="5">
    <location>
        <begin position="6"/>
        <end position="27"/>
    </location>
</feature>
<evidence type="ECO:0000256" key="3">
    <source>
        <dbReference type="ARBA" id="ARBA00022833"/>
    </source>
</evidence>
<dbReference type="OrthoDB" id="448399at2759"/>
<dbReference type="GO" id="GO:0003729">
    <property type="term" value="F:mRNA binding"/>
    <property type="evidence" value="ECO:0000314"/>
    <property type="project" value="GeneDB"/>
</dbReference>